<gene>
    <name evidence="6" type="primary">RTase_17</name>
    <name evidence="6" type="ORF">GWK47_047376</name>
</gene>
<organism evidence="6 7">
    <name type="scientific">Chionoecetes opilio</name>
    <name type="common">Atlantic snow crab</name>
    <name type="synonym">Cancer opilio</name>
    <dbReference type="NCBI Taxonomy" id="41210"/>
    <lineage>
        <taxon>Eukaryota</taxon>
        <taxon>Metazoa</taxon>
        <taxon>Ecdysozoa</taxon>
        <taxon>Arthropoda</taxon>
        <taxon>Crustacea</taxon>
        <taxon>Multicrustacea</taxon>
        <taxon>Malacostraca</taxon>
        <taxon>Eumalacostraca</taxon>
        <taxon>Eucarida</taxon>
        <taxon>Decapoda</taxon>
        <taxon>Pleocyemata</taxon>
        <taxon>Brachyura</taxon>
        <taxon>Eubrachyura</taxon>
        <taxon>Majoidea</taxon>
        <taxon>Majidae</taxon>
        <taxon>Chionoecetes</taxon>
    </lineage>
</organism>
<dbReference type="GO" id="GO:0003964">
    <property type="term" value="F:RNA-directed DNA polymerase activity"/>
    <property type="evidence" value="ECO:0007669"/>
    <property type="project" value="UniProtKB-KW"/>
</dbReference>
<evidence type="ECO:0000256" key="2">
    <source>
        <dbReference type="SAM" id="MobiDB-lite"/>
    </source>
</evidence>
<dbReference type="SUPFAM" id="SSF53098">
    <property type="entry name" value="Ribonuclease H-like"/>
    <property type="match status" value="1"/>
</dbReference>
<feature type="domain" description="RNase H type-1" evidence="5">
    <location>
        <begin position="931"/>
        <end position="1063"/>
    </location>
</feature>
<dbReference type="SUPFAM" id="SSF56219">
    <property type="entry name" value="DNase I-like"/>
    <property type="match status" value="1"/>
</dbReference>
<keyword evidence="6" id="KW-0695">RNA-directed DNA polymerase</keyword>
<feature type="compositionally biased region" description="Basic residues" evidence="2">
    <location>
        <begin position="1491"/>
        <end position="1503"/>
    </location>
</feature>
<evidence type="ECO:0000256" key="1">
    <source>
        <dbReference type="PROSITE-ProRule" id="PRU00047"/>
    </source>
</evidence>
<dbReference type="Pfam" id="PF14529">
    <property type="entry name" value="Exo_endo_phos_2"/>
    <property type="match status" value="1"/>
</dbReference>
<protein>
    <submittedName>
        <fullName evidence="6">Putative RNA-directed DNA polymerase from transposon BS</fullName>
    </submittedName>
</protein>
<dbReference type="Gene3D" id="3.60.10.10">
    <property type="entry name" value="Endonuclease/exonuclease/phosphatase"/>
    <property type="match status" value="1"/>
</dbReference>
<dbReference type="OrthoDB" id="421040at2759"/>
<dbReference type="SUPFAM" id="SSF56672">
    <property type="entry name" value="DNA/RNA polymerases"/>
    <property type="match status" value="1"/>
</dbReference>
<dbReference type="Proteomes" id="UP000770661">
    <property type="component" value="Unassembled WGS sequence"/>
</dbReference>
<keyword evidence="6" id="KW-0548">Nucleotidyltransferase</keyword>
<dbReference type="EMBL" id="JACEEZ010011988">
    <property type="protein sequence ID" value="KAG0720968.1"/>
    <property type="molecule type" value="Genomic_DNA"/>
</dbReference>
<evidence type="ECO:0000313" key="6">
    <source>
        <dbReference type="EMBL" id="KAG0720968.1"/>
    </source>
</evidence>
<evidence type="ECO:0000259" key="3">
    <source>
        <dbReference type="PROSITE" id="PS50158"/>
    </source>
</evidence>
<evidence type="ECO:0000259" key="5">
    <source>
        <dbReference type="PROSITE" id="PS50879"/>
    </source>
</evidence>
<dbReference type="GO" id="GO:0042575">
    <property type="term" value="C:DNA polymerase complex"/>
    <property type="evidence" value="ECO:0007669"/>
    <property type="project" value="UniProtKB-ARBA"/>
</dbReference>
<feature type="domain" description="Reverse transcriptase" evidence="4">
    <location>
        <begin position="458"/>
        <end position="713"/>
    </location>
</feature>
<dbReference type="InterPro" id="IPR036397">
    <property type="entry name" value="RNaseH_sf"/>
</dbReference>
<dbReference type="CDD" id="cd01650">
    <property type="entry name" value="RT_nLTR_like"/>
    <property type="match status" value="1"/>
</dbReference>
<dbReference type="PROSITE" id="PS50878">
    <property type="entry name" value="RT_POL"/>
    <property type="match status" value="1"/>
</dbReference>
<dbReference type="InterPro" id="IPR036691">
    <property type="entry name" value="Endo/exonu/phosph_ase_sf"/>
</dbReference>
<keyword evidence="6" id="KW-0808">Transferase</keyword>
<proteinExistence type="predicted"/>
<feature type="compositionally biased region" description="Pro residues" evidence="2">
    <location>
        <begin position="1440"/>
        <end position="1451"/>
    </location>
</feature>
<dbReference type="InterPro" id="IPR000477">
    <property type="entry name" value="RT_dom"/>
</dbReference>
<feature type="region of interest" description="Disordered" evidence="2">
    <location>
        <begin position="1425"/>
        <end position="1518"/>
    </location>
</feature>
<dbReference type="InterPro" id="IPR002156">
    <property type="entry name" value="RNaseH_domain"/>
</dbReference>
<sequence>MGLRPKKHQVLQAIFEEDLDVVFLQETLTPADFKWRIAGYSLHSLPATEGTRGCVTLVRSAIPHRRITDPAHCGDGVEALAVELHVGGLDLTVYNLYRSQRHQLEAGELLTMTSHTSLLVAGDFKAHHPILQSVSATNRTGRHLAVLLEEVPHIHLLNTGEPTHVREGRLDLTLVSGDLAAGASWQVHPTLTSDHYATLTTLIASPPIPPRPSPRWNIKRADWGKFQASLDEWWVTYEPPDDLHQQERDLTAALQRAADAAIPKCSPGRRHRPDWWFYNEDVREHNHRVNLHRKLYKRQPNPTNLRLLQDVVTRARQVSQRAREAKWLEWCASFNQHTSLGQLWRNVRTASGAAPHRPAAHPHPHREAERLIGVFTARGSSAQLPPRTRHLQQQLRQHRVEVVKEARGEPDVADNLFTRQELSSARKKGRDTAAGTDGVTYSMLAHAGDAALLATLNASWLAGHLPPAWKEADIQPIPKPREPTKLRPISLISCTAKTAERMVLSRLQWRVGALHPHVFGFTRGVGTADSLLTLLTQANNCPTVTVFLDLEKAFELASPHAILATLARKGIRGRLLAWLEDYLQHRRARVKFQGLKSRYKELENGTPQGGILSPFLFNLLMEELVALPFQAGTVLLSYADDLALVVTGRGDRLCKTQRALDLITAKCEELGLKISTQKSRAMTIKAANPVCQLRVQGIGLAWTDSYLYLGVWLDRRLSFTAQLDYLRERTQARLNVMRAMTRLNAGATFSVLRLYYVHAVRSLVDYCAPVIIALSPSQQERLEVLQNNAMRTMLGAPRWSSACVMQSETRLVPLATRVQCIMACRVARVFRRDVEGVAQRRLRLAMTQGIECLRGNTWLINTSLATHSLIHAGITGPWREADVPAPTYNAPPPWGPPAAEFTATQLPACKAMCTTRELRQHALMAMAQVAERDSRVYFTDGSVDPDSGRTGAAFVTTGGTELSWRTSNNCSTFQTELVAIQHALEHALHRREATVVIHTDSWTGLQALQQPHPKDNVRLITTILGSLQSLVAQGRRVRFNWTPSHVGVRGNEAADAAAKRAASGPSVTMHVPPSLQQLKAQARRAAAHCAHQTHRELEARKRQAAWYAAATDYHPLDATQQQPRADGALLQRVRLGYCTREELQEDFEGQVCDHCEMHTRRPLVHYLLSCPATAPLRPGPAPAAQPAADEEGFTLVQRKRPKQQAGPHTPAGPLPQWRIAAHQKTTQFEVVRWIEDELKVALRVDITREGDYLLRGATWAAATTLQEIAAGQPRGIVLVSKEITRRGVLLGYPTALPLDPVLDHPSVVEAVRCHHNAGHGRLLPTRQVLLTLRGPVPASLDLGCWGRFKCRRYVPEPMRCYRCHAFGHHQRQCSRDSELCGVCSGDHETRACIRRLQGGGEMPVARCPNCGSGHHAWNRRCPARLRRIPGSGSPRQEASSPPPRSRVPAPAPSQVKPAAWARQPQQETAKPSPCPRKPAPPPPEEQPPPRTRTKRKRKRRKTRKEGEDPPSRPEQVMEVDSALPLQELPRVGLAASCSFLIFLCSYVPPMAPKPATGASLLAAHGQSPARRCERATQTLARTYTFQEADLVDVLVTYEHLVCSSRERPLTRRSPTSRPSPL</sequence>
<name>A0A8J4Y3R3_CHIOP</name>
<dbReference type="PROSITE" id="PS50879">
    <property type="entry name" value="RNASE_H_1"/>
    <property type="match status" value="1"/>
</dbReference>
<dbReference type="PROSITE" id="PS50158">
    <property type="entry name" value="ZF_CCHC"/>
    <property type="match status" value="1"/>
</dbReference>
<keyword evidence="7" id="KW-1185">Reference proteome</keyword>
<evidence type="ECO:0000313" key="7">
    <source>
        <dbReference type="Proteomes" id="UP000770661"/>
    </source>
</evidence>
<dbReference type="GO" id="GO:0008270">
    <property type="term" value="F:zinc ion binding"/>
    <property type="evidence" value="ECO:0007669"/>
    <property type="project" value="UniProtKB-KW"/>
</dbReference>
<dbReference type="GO" id="GO:0003676">
    <property type="term" value="F:nucleic acid binding"/>
    <property type="evidence" value="ECO:0007669"/>
    <property type="project" value="InterPro"/>
</dbReference>
<dbReference type="InterPro" id="IPR001878">
    <property type="entry name" value="Znf_CCHC"/>
</dbReference>
<keyword evidence="1" id="KW-0862">Zinc</keyword>
<dbReference type="InterPro" id="IPR012337">
    <property type="entry name" value="RNaseH-like_sf"/>
</dbReference>
<dbReference type="PANTHER" id="PTHR19446">
    <property type="entry name" value="REVERSE TRANSCRIPTASES"/>
    <property type="match status" value="1"/>
</dbReference>
<dbReference type="Pfam" id="PF00075">
    <property type="entry name" value="RNase_H"/>
    <property type="match status" value="1"/>
</dbReference>
<dbReference type="Pfam" id="PF00078">
    <property type="entry name" value="RVT_1"/>
    <property type="match status" value="1"/>
</dbReference>
<evidence type="ECO:0000259" key="4">
    <source>
        <dbReference type="PROSITE" id="PS50878"/>
    </source>
</evidence>
<accession>A0A8J4Y3R3</accession>
<dbReference type="InterPro" id="IPR043502">
    <property type="entry name" value="DNA/RNA_pol_sf"/>
</dbReference>
<reference evidence="6" key="1">
    <citation type="submission" date="2020-07" db="EMBL/GenBank/DDBJ databases">
        <title>The High-quality genome of the commercially important snow crab, Chionoecetes opilio.</title>
        <authorList>
            <person name="Jeong J.-H."/>
            <person name="Ryu S."/>
        </authorList>
    </citation>
    <scope>NUCLEOTIDE SEQUENCE</scope>
    <source>
        <strain evidence="6">MADBK_172401_WGS</strain>
        <tissue evidence="6">Digestive gland</tissue>
    </source>
</reference>
<keyword evidence="1" id="KW-0863">Zinc-finger</keyword>
<feature type="domain" description="CCHC-type" evidence="3">
    <location>
        <begin position="1359"/>
        <end position="1373"/>
    </location>
</feature>
<comment type="caution">
    <text evidence="6">The sequence shown here is derived from an EMBL/GenBank/DDBJ whole genome shotgun (WGS) entry which is preliminary data.</text>
</comment>
<dbReference type="CDD" id="cd09276">
    <property type="entry name" value="Rnase_HI_RT_non_LTR"/>
    <property type="match status" value="1"/>
</dbReference>
<dbReference type="InterPro" id="IPR005135">
    <property type="entry name" value="Endo/exonuclease/phosphatase"/>
</dbReference>
<dbReference type="GO" id="GO:0004523">
    <property type="term" value="F:RNA-DNA hybrid ribonuclease activity"/>
    <property type="evidence" value="ECO:0007669"/>
    <property type="project" value="InterPro"/>
</dbReference>
<keyword evidence="1" id="KW-0479">Metal-binding</keyword>
<dbReference type="Gene3D" id="3.30.420.10">
    <property type="entry name" value="Ribonuclease H-like superfamily/Ribonuclease H"/>
    <property type="match status" value="1"/>
</dbReference>
<feature type="compositionally biased region" description="Pro residues" evidence="2">
    <location>
        <begin position="1472"/>
        <end position="1490"/>
    </location>
</feature>